<sequence>MSGRRCLAAGTLSLAALMLAACQSDAQQAPVGAAPGLPGLCREDAAETLAGKGRISDAEAQQVTGASIVRQIRPGQGVTMDYRKERVTIETDPKTGRIVRAYCG</sequence>
<evidence type="ECO:0000256" key="1">
    <source>
        <dbReference type="SAM" id="SignalP"/>
    </source>
</evidence>
<dbReference type="EMBL" id="FNBZ01000001">
    <property type="protein sequence ID" value="SDF23580.1"/>
    <property type="molecule type" value="Genomic_DNA"/>
</dbReference>
<dbReference type="Gene3D" id="3.30.10.10">
    <property type="entry name" value="Trypsin Inhibitor V, subunit A"/>
    <property type="match status" value="1"/>
</dbReference>
<dbReference type="Proteomes" id="UP000199468">
    <property type="component" value="Unassembled WGS sequence"/>
</dbReference>
<keyword evidence="1" id="KW-0732">Signal</keyword>
<evidence type="ECO:0000313" key="3">
    <source>
        <dbReference type="Proteomes" id="UP000199468"/>
    </source>
</evidence>
<keyword evidence="3" id="KW-1185">Reference proteome</keyword>
<dbReference type="Pfam" id="PF11720">
    <property type="entry name" value="Inhibitor_I78"/>
    <property type="match status" value="1"/>
</dbReference>
<evidence type="ECO:0000313" key="2">
    <source>
        <dbReference type="EMBL" id="SDF23580.1"/>
    </source>
</evidence>
<protein>
    <submittedName>
        <fullName evidence="2">Peptidase inhibitor I78 family protein</fullName>
    </submittedName>
</protein>
<reference evidence="2 3" key="1">
    <citation type="submission" date="2016-10" db="EMBL/GenBank/DDBJ databases">
        <authorList>
            <person name="Varghese N."/>
            <person name="Submissions S."/>
        </authorList>
    </citation>
    <scope>NUCLEOTIDE SEQUENCE [LARGE SCALE GENOMIC DNA]</scope>
    <source>
        <strain evidence="2 3">DSM 26672</strain>
    </source>
</reference>
<dbReference type="PROSITE" id="PS51257">
    <property type="entry name" value="PROKAR_LIPOPROTEIN"/>
    <property type="match status" value="1"/>
</dbReference>
<feature type="signal peptide" evidence="1">
    <location>
        <begin position="1"/>
        <end position="26"/>
    </location>
</feature>
<dbReference type="InterPro" id="IPR021719">
    <property type="entry name" value="Prot_inh_I78"/>
</dbReference>
<dbReference type="RefSeq" id="WP_061963742.1">
    <property type="nucleotide sequence ID" value="NZ_FNBZ01000001.1"/>
</dbReference>
<comment type="caution">
    <text evidence="2">The sequence shown here is derived from an EMBL/GenBank/DDBJ whole genome shotgun (WGS) entry which is preliminary data.</text>
</comment>
<organism evidence="2 3">
    <name type="scientific">Bosea robiniae</name>
    <dbReference type="NCBI Taxonomy" id="1036780"/>
    <lineage>
        <taxon>Bacteria</taxon>
        <taxon>Pseudomonadati</taxon>
        <taxon>Pseudomonadota</taxon>
        <taxon>Alphaproteobacteria</taxon>
        <taxon>Hyphomicrobiales</taxon>
        <taxon>Boseaceae</taxon>
        <taxon>Bosea</taxon>
    </lineage>
</organism>
<proteinExistence type="predicted"/>
<feature type="chain" id="PRO_5047507425" evidence="1">
    <location>
        <begin position="27"/>
        <end position="104"/>
    </location>
</feature>
<accession>A0ABY0NBQ9</accession>
<name>A0ABY0NBQ9_9HYPH</name>
<gene>
    <name evidence="2" type="ORF">SAMN05421844_101130</name>
</gene>